<gene>
    <name evidence="1" type="ORF">DJ93_5463</name>
</gene>
<sequence length="48" mass="5581">MAGPLKLTSDEGKLELACKEIYKFNGNEPPYDDAWFWCKNFREIANNL</sequence>
<reference evidence="1 2" key="1">
    <citation type="submission" date="2014-04" db="EMBL/GenBank/DDBJ databases">
        <authorList>
            <person name="Bishop-Lilly K.A."/>
            <person name="Broomall S.M."/>
            <person name="Chain P.S."/>
            <person name="Chertkov O."/>
            <person name="Coyne S.R."/>
            <person name="Daligault H.E."/>
            <person name="Davenport K.W."/>
            <person name="Erkkila T."/>
            <person name="Frey K.G."/>
            <person name="Gibbons H.S."/>
            <person name="Gu W."/>
            <person name="Jaissle J."/>
            <person name="Johnson S.L."/>
            <person name="Koroleva G.I."/>
            <person name="Ladner J.T."/>
            <person name="Lo C.-C."/>
            <person name="Minogue T.D."/>
            <person name="Munk C."/>
            <person name="Palacios G.F."/>
            <person name="Redden C.L."/>
            <person name="Rosenzweig C.N."/>
            <person name="Scholz M.B."/>
            <person name="Teshima H."/>
            <person name="Xu Y."/>
        </authorList>
    </citation>
    <scope>NUCLEOTIDE SEQUENCE [LARGE SCALE GENOMIC DNA]</scope>
    <source>
        <strain evidence="1 2">BHP</strain>
    </source>
</reference>
<evidence type="ECO:0000313" key="2">
    <source>
        <dbReference type="Proteomes" id="UP000029389"/>
    </source>
</evidence>
<protein>
    <submittedName>
        <fullName evidence="1">Uncharacterized protein</fullName>
    </submittedName>
</protein>
<dbReference type="AlphaFoldDB" id="A0A090YU75"/>
<comment type="caution">
    <text evidence="1">The sequence shown here is derived from an EMBL/GenBank/DDBJ whole genome shotgun (WGS) entry which is preliminary data.</text>
</comment>
<dbReference type="Proteomes" id="UP000029389">
    <property type="component" value="Unassembled WGS sequence"/>
</dbReference>
<dbReference type="PATRIC" id="fig|1405.8.peg.5635"/>
<dbReference type="EMBL" id="JMQC01000009">
    <property type="protein sequence ID" value="KFM95600.1"/>
    <property type="molecule type" value="Genomic_DNA"/>
</dbReference>
<proteinExistence type="predicted"/>
<dbReference type="RefSeq" id="WP_181969250.1">
    <property type="nucleotide sequence ID" value="NZ_JMQC01000009.1"/>
</dbReference>
<evidence type="ECO:0000313" key="1">
    <source>
        <dbReference type="EMBL" id="KFM95600.1"/>
    </source>
</evidence>
<name>A0A090YU75_9BACI</name>
<organism evidence="1 2">
    <name type="scientific">Bacillus clarus</name>
    <dbReference type="NCBI Taxonomy" id="2338372"/>
    <lineage>
        <taxon>Bacteria</taxon>
        <taxon>Bacillati</taxon>
        <taxon>Bacillota</taxon>
        <taxon>Bacilli</taxon>
        <taxon>Bacillales</taxon>
        <taxon>Bacillaceae</taxon>
        <taxon>Bacillus</taxon>
        <taxon>Bacillus cereus group</taxon>
    </lineage>
</organism>
<accession>A0A090YU75</accession>